<dbReference type="AlphaFoldDB" id="A0AAW5T9G4"/>
<dbReference type="PANTHER" id="PTHR34857">
    <property type="entry name" value="SLL0384 PROTEIN"/>
    <property type="match status" value="1"/>
</dbReference>
<evidence type="ECO:0000256" key="1">
    <source>
        <dbReference type="ARBA" id="ARBA00004141"/>
    </source>
</evidence>
<evidence type="ECO:0000256" key="4">
    <source>
        <dbReference type="ARBA" id="ARBA00022989"/>
    </source>
</evidence>
<dbReference type="PANTHER" id="PTHR34857:SF2">
    <property type="entry name" value="SLL0384 PROTEIN"/>
    <property type="match status" value="1"/>
</dbReference>
<evidence type="ECO:0000256" key="5">
    <source>
        <dbReference type="ARBA" id="ARBA00023136"/>
    </source>
</evidence>
<feature type="transmembrane region" description="Helical" evidence="6">
    <location>
        <begin position="47"/>
        <end position="64"/>
    </location>
</feature>
<evidence type="ECO:0000256" key="2">
    <source>
        <dbReference type="ARBA" id="ARBA00022475"/>
    </source>
</evidence>
<keyword evidence="5 6" id="KW-0472">Membrane</keyword>
<accession>A0AAW5T9G4</accession>
<evidence type="ECO:0000313" key="8">
    <source>
        <dbReference type="Proteomes" id="UP001141659"/>
    </source>
</evidence>
<evidence type="ECO:0000256" key="6">
    <source>
        <dbReference type="SAM" id="Phobius"/>
    </source>
</evidence>
<keyword evidence="4 6" id="KW-1133">Transmembrane helix</keyword>
<comment type="subcellular location">
    <subcellularLocation>
        <location evidence="1">Membrane</location>
        <topology evidence="1">Multi-pass membrane protein</topology>
    </subcellularLocation>
</comment>
<feature type="transmembrane region" description="Helical" evidence="6">
    <location>
        <begin position="217"/>
        <end position="240"/>
    </location>
</feature>
<name>A0AAW5T9G4_9MYCO</name>
<proteinExistence type="predicted"/>
<comment type="caution">
    <text evidence="7">The sequence shown here is derived from an EMBL/GenBank/DDBJ whole genome shotgun (WGS) entry which is preliminary data.</text>
</comment>
<reference evidence="7" key="1">
    <citation type="submission" date="2020-07" db="EMBL/GenBank/DDBJ databases">
        <authorList>
            <person name="Pettersson B.M.F."/>
            <person name="Behra P.R.K."/>
            <person name="Ramesh M."/>
            <person name="Das S."/>
            <person name="Dasgupta S."/>
            <person name="Kirsebom L.A."/>
        </authorList>
    </citation>
    <scope>NUCLEOTIDE SEQUENCE</scope>
    <source>
        <strain evidence="7">DSM 44242</strain>
    </source>
</reference>
<protein>
    <submittedName>
        <fullName evidence="7">Energy-coupling factor transporter transmembrane protein EcfT</fullName>
    </submittedName>
</protein>
<dbReference type="InterPro" id="IPR003339">
    <property type="entry name" value="ABC/ECF_trnsptr_transmembrane"/>
</dbReference>
<dbReference type="GO" id="GO:0005886">
    <property type="term" value="C:plasma membrane"/>
    <property type="evidence" value="ECO:0007669"/>
    <property type="project" value="UniProtKB-ARBA"/>
</dbReference>
<dbReference type="Proteomes" id="UP001141659">
    <property type="component" value="Unassembled WGS sequence"/>
</dbReference>
<feature type="transmembrane region" description="Helical" evidence="6">
    <location>
        <begin position="76"/>
        <end position="94"/>
    </location>
</feature>
<dbReference type="Pfam" id="PF02361">
    <property type="entry name" value="CbiQ"/>
    <property type="match status" value="1"/>
</dbReference>
<organism evidence="7 8">
    <name type="scientific">Mycolicibacterium porcinum</name>
    <dbReference type="NCBI Taxonomy" id="39693"/>
    <lineage>
        <taxon>Bacteria</taxon>
        <taxon>Bacillati</taxon>
        <taxon>Actinomycetota</taxon>
        <taxon>Actinomycetes</taxon>
        <taxon>Mycobacteriales</taxon>
        <taxon>Mycobacteriaceae</taxon>
        <taxon>Mycolicibacterium</taxon>
    </lineage>
</organism>
<evidence type="ECO:0000256" key="3">
    <source>
        <dbReference type="ARBA" id="ARBA00022692"/>
    </source>
</evidence>
<reference evidence="7" key="2">
    <citation type="journal article" date="2022" name="BMC Genomics">
        <title>Comparative genome analysis of mycobacteria focusing on tRNA and non-coding RNA.</title>
        <authorList>
            <person name="Behra P.R.K."/>
            <person name="Pettersson B.M.F."/>
            <person name="Ramesh M."/>
            <person name="Das S."/>
            <person name="Dasgupta S."/>
            <person name="Kirsebom L.A."/>
        </authorList>
    </citation>
    <scope>NUCLEOTIDE SEQUENCE</scope>
    <source>
        <strain evidence="7">DSM 44242</strain>
    </source>
</reference>
<keyword evidence="3 6" id="KW-0812">Transmembrane</keyword>
<evidence type="ECO:0000313" key="7">
    <source>
        <dbReference type="EMBL" id="MCV7391233.1"/>
    </source>
</evidence>
<gene>
    <name evidence="7" type="ORF">H5P34_24530</name>
</gene>
<dbReference type="CDD" id="cd16914">
    <property type="entry name" value="EcfT"/>
    <property type="match status" value="1"/>
</dbReference>
<sequence>MLILVPALTVVTVALIQDLRLMAPAAAIALGYYASARIPFAAVRANWAFVALFVVILAGVNGLIAGTQQYHSSTMFAIPVIGVPVSSAAIAYAATMLLRFLAITATGFPLAFAIRPGDLAVAFARLGVPARFAYAIDLTFRFVPTVSASLHETIAAQRLRGYEVAGTRNPVRRIRQLRPLIVPVTVSAFVDAEDVADALDLRGFGAQRRTWLRTIHFGAVDLAVIGAFALATILAVVATVSGTMPGLWYW</sequence>
<dbReference type="InterPro" id="IPR051611">
    <property type="entry name" value="ECF_transporter_component"/>
</dbReference>
<keyword evidence="2" id="KW-1003">Cell membrane</keyword>
<dbReference type="EMBL" id="JACKVC010000021">
    <property type="protein sequence ID" value="MCV7391233.1"/>
    <property type="molecule type" value="Genomic_DNA"/>
</dbReference>